<evidence type="ECO:0000313" key="3">
    <source>
        <dbReference type="Proteomes" id="UP000019226"/>
    </source>
</evidence>
<sequence length="134" mass="14890">MNASEESIKCAWCGGKIPPRIDPRGRKARYCSGACRAAATRERARKAHQDELKRAQECAQDSFVLGNPSEILATVVTEIDATTRLIRDRGDVPASCEEMVNAARALVAAAEQQAPQTLTRQQRRRLAREQKKTR</sequence>
<name>A0ABN4CB63_9CORY</name>
<organism evidence="2 3">
    <name type="scientific">Corynebacterium casei LMG S-19264</name>
    <dbReference type="NCBI Taxonomy" id="1285583"/>
    <lineage>
        <taxon>Bacteria</taxon>
        <taxon>Bacillati</taxon>
        <taxon>Actinomycetota</taxon>
        <taxon>Actinomycetes</taxon>
        <taxon>Mycobacteriales</taxon>
        <taxon>Corynebacteriaceae</taxon>
        <taxon>Corynebacterium</taxon>
    </lineage>
</organism>
<dbReference type="Proteomes" id="UP000019226">
    <property type="component" value="Chromosome"/>
</dbReference>
<feature type="compositionally biased region" description="Low complexity" evidence="1">
    <location>
        <begin position="111"/>
        <end position="120"/>
    </location>
</feature>
<protein>
    <submittedName>
        <fullName evidence="2">Uncharacterized protein</fullName>
    </submittedName>
</protein>
<keyword evidence="3" id="KW-1185">Reference proteome</keyword>
<dbReference type="EMBL" id="CP004350">
    <property type="protein sequence ID" value="AHI18651.1"/>
    <property type="molecule type" value="Genomic_DNA"/>
</dbReference>
<feature type="region of interest" description="Disordered" evidence="1">
    <location>
        <begin position="111"/>
        <end position="134"/>
    </location>
</feature>
<gene>
    <name evidence="2" type="ORF">CCASEI_00330</name>
</gene>
<dbReference type="GeneID" id="82876298"/>
<proteinExistence type="predicted"/>
<evidence type="ECO:0000256" key="1">
    <source>
        <dbReference type="SAM" id="MobiDB-lite"/>
    </source>
</evidence>
<accession>A0ABN4CB63</accession>
<reference evidence="3" key="1">
    <citation type="submission" date="2013-02" db="EMBL/GenBank/DDBJ databases">
        <title>The complete genome sequence of Corynebacterium casei LMG S-19264 (=DSM 44701).</title>
        <authorList>
            <person name="Ruckert C."/>
            <person name="Albersmeier A."/>
            <person name="Kalinowski J."/>
        </authorList>
    </citation>
    <scope>NUCLEOTIDE SEQUENCE [LARGE SCALE GENOMIC DNA]</scope>
    <source>
        <strain evidence="3">LMG S-19264</strain>
    </source>
</reference>
<evidence type="ECO:0000313" key="2">
    <source>
        <dbReference type="EMBL" id="AHI18651.1"/>
    </source>
</evidence>
<dbReference type="RefSeq" id="WP_025386834.1">
    <property type="nucleotide sequence ID" value="NZ_CP004350.1"/>
</dbReference>